<dbReference type="InterPro" id="IPR050540">
    <property type="entry name" value="F-actin_Monoox_Mical"/>
</dbReference>
<dbReference type="STRING" id="27835.A0A0N4YQZ5"/>
<dbReference type="Pfam" id="PF00307">
    <property type="entry name" value="CH"/>
    <property type="match status" value="1"/>
</dbReference>
<accession>A0A0N4YQZ5</accession>
<keyword evidence="1" id="KW-0175">Coiled coil</keyword>
<keyword evidence="4" id="KW-1185">Reference proteome</keyword>
<dbReference type="PANTHER" id="PTHR23167:SF46">
    <property type="entry name" value="EPS15 HOMOLOGY DOMAIN CONTAINING PROTEIN-BINDING PROTEIN 1, ISOFORM F"/>
    <property type="match status" value="1"/>
</dbReference>
<protein>
    <submittedName>
        <fullName evidence="5">Calponin-homology (CH) domain-containing protein</fullName>
    </submittedName>
</protein>
<dbReference type="SMART" id="SM00033">
    <property type="entry name" value="CH"/>
    <property type="match status" value="1"/>
</dbReference>
<name>A0A0N4YQZ5_NIPBR</name>
<feature type="domain" description="Calponin-homology (CH)" evidence="2">
    <location>
        <begin position="182"/>
        <end position="282"/>
    </location>
</feature>
<dbReference type="EMBL" id="UYSL01024370">
    <property type="protein sequence ID" value="VDL83404.1"/>
    <property type="molecule type" value="Genomic_DNA"/>
</dbReference>
<dbReference type="SUPFAM" id="SSF47576">
    <property type="entry name" value="Calponin-homology domain, CH-domain"/>
    <property type="match status" value="1"/>
</dbReference>
<proteinExistence type="predicted"/>
<evidence type="ECO:0000313" key="4">
    <source>
        <dbReference type="Proteomes" id="UP000271162"/>
    </source>
</evidence>
<reference evidence="3 4" key="2">
    <citation type="submission" date="2018-11" db="EMBL/GenBank/DDBJ databases">
        <authorList>
            <consortium name="Pathogen Informatics"/>
        </authorList>
    </citation>
    <scope>NUCLEOTIDE SEQUENCE [LARGE SCALE GENOMIC DNA]</scope>
</reference>
<gene>
    <name evidence="3" type="ORF">NBR_LOCUS19668</name>
</gene>
<dbReference type="Gene3D" id="1.10.418.10">
    <property type="entry name" value="Calponin-like domain"/>
    <property type="match status" value="1"/>
</dbReference>
<dbReference type="OMA" id="HEGAKDD"/>
<dbReference type="PANTHER" id="PTHR23167">
    <property type="entry name" value="CALPONIN HOMOLOGY DOMAIN-CONTAINING PROTEIN DDB_G0272472-RELATED"/>
    <property type="match status" value="1"/>
</dbReference>
<evidence type="ECO:0000313" key="3">
    <source>
        <dbReference type="EMBL" id="VDL83404.1"/>
    </source>
</evidence>
<evidence type="ECO:0000256" key="1">
    <source>
        <dbReference type="SAM" id="Coils"/>
    </source>
</evidence>
<dbReference type="InterPro" id="IPR001715">
    <property type="entry name" value="CH_dom"/>
</dbReference>
<dbReference type="Proteomes" id="UP000271162">
    <property type="component" value="Unassembled WGS sequence"/>
</dbReference>
<evidence type="ECO:0000313" key="5">
    <source>
        <dbReference type="WBParaSite" id="NBR_0001966701-mRNA-1"/>
    </source>
</evidence>
<evidence type="ECO:0000259" key="2">
    <source>
        <dbReference type="PROSITE" id="PS50021"/>
    </source>
</evidence>
<dbReference type="AlphaFoldDB" id="A0A0N4YQZ5"/>
<dbReference type="InterPro" id="IPR036872">
    <property type="entry name" value="CH_dom_sf"/>
</dbReference>
<organism evidence="5">
    <name type="scientific">Nippostrongylus brasiliensis</name>
    <name type="common">Rat hookworm</name>
    <dbReference type="NCBI Taxonomy" id="27835"/>
    <lineage>
        <taxon>Eukaryota</taxon>
        <taxon>Metazoa</taxon>
        <taxon>Ecdysozoa</taxon>
        <taxon>Nematoda</taxon>
        <taxon>Chromadorea</taxon>
        <taxon>Rhabditida</taxon>
        <taxon>Rhabditina</taxon>
        <taxon>Rhabditomorpha</taxon>
        <taxon>Strongyloidea</taxon>
        <taxon>Heligmosomidae</taxon>
        <taxon>Nippostrongylus</taxon>
    </lineage>
</organism>
<reference evidence="5" key="1">
    <citation type="submission" date="2017-02" db="UniProtKB">
        <authorList>
            <consortium name="WormBaseParasite"/>
        </authorList>
    </citation>
    <scope>IDENTIFICATION</scope>
</reference>
<feature type="coiled-coil region" evidence="1">
    <location>
        <begin position="36"/>
        <end position="153"/>
    </location>
</feature>
<dbReference type="WBParaSite" id="NBR_0001966701-mRNA-1">
    <property type="protein sequence ID" value="NBR_0001966701-mRNA-1"/>
    <property type="gene ID" value="NBR_0001966701"/>
</dbReference>
<sequence>MTITAEDIFSSVPVSTRVQELEKREHEGAKDDMACLKDMLQRLIDMQSVQQNAQNEKGANADANTSEELQATISELQEVRQTLLSFERRYTALQRKSERLESELRAVVRQLELARNAGPRRACSRKAWKLNQLKDFIAAVKVAERRREEAQAEVTRLMDFNRIVGSRDEALWDELMYKYQRTTKRNALLAWADAHLTAYPSISVSNFTSDWCDGRAFCALIHHFQPDIVDRAALLQREQCPELAIRLASKLKVHIDPKLFAGTKPDFKHVMEVVFELYKKLDLGEKNC</sequence>
<dbReference type="PROSITE" id="PS50021">
    <property type="entry name" value="CH"/>
    <property type="match status" value="1"/>
</dbReference>